<dbReference type="OMA" id="HEEKTFY"/>
<reference evidence="2" key="1">
    <citation type="submission" date="2015-04" db="EMBL/GenBank/DDBJ databases">
        <authorList>
            <consortium name="Pathogen Informatics"/>
        </authorList>
    </citation>
    <scope>NUCLEOTIDE SEQUENCE [LARGE SCALE GENOMIC DNA]</scope>
    <source>
        <strain evidence="2">8A</strain>
    </source>
</reference>
<name>A0A1J1GPC7_PLAGA</name>
<dbReference type="Proteomes" id="UP000220797">
    <property type="component" value="Unassembled WGS sequence"/>
</dbReference>
<keyword evidence="3" id="KW-1185">Reference proteome</keyword>
<accession>A0A1J1GPC7</accession>
<feature type="transmembrane region" description="Helical" evidence="1">
    <location>
        <begin position="370"/>
        <end position="389"/>
    </location>
</feature>
<proteinExistence type="predicted"/>
<feature type="transmembrane region" description="Helical" evidence="1">
    <location>
        <begin position="799"/>
        <end position="820"/>
    </location>
</feature>
<feature type="transmembrane region" description="Helical" evidence="1">
    <location>
        <begin position="142"/>
        <end position="161"/>
    </location>
</feature>
<dbReference type="RefSeq" id="XP_028527172.1">
    <property type="nucleotide sequence ID" value="XM_028670417.1"/>
</dbReference>
<evidence type="ECO:0000313" key="3">
    <source>
        <dbReference type="Proteomes" id="UP000220797"/>
    </source>
</evidence>
<gene>
    <name evidence="2" type="ORF">PGAL8A_00405500</name>
</gene>
<feature type="transmembrane region" description="Helical" evidence="1">
    <location>
        <begin position="599"/>
        <end position="620"/>
    </location>
</feature>
<feature type="transmembrane region" description="Helical" evidence="1">
    <location>
        <begin position="173"/>
        <end position="193"/>
    </location>
</feature>
<keyword evidence="1" id="KW-1133">Transmembrane helix</keyword>
<dbReference type="AlphaFoldDB" id="A0A1J1GPC7"/>
<dbReference type="VEuPathDB" id="PlasmoDB:PGAL8A_00405500"/>
<evidence type="ECO:0000256" key="1">
    <source>
        <dbReference type="SAM" id="Phobius"/>
    </source>
</evidence>
<organism evidence="2 3">
    <name type="scientific">Plasmodium gallinaceum</name>
    <dbReference type="NCBI Taxonomy" id="5849"/>
    <lineage>
        <taxon>Eukaryota</taxon>
        <taxon>Sar</taxon>
        <taxon>Alveolata</taxon>
        <taxon>Apicomplexa</taxon>
        <taxon>Aconoidasida</taxon>
        <taxon>Haemosporida</taxon>
        <taxon>Plasmodiidae</taxon>
        <taxon>Plasmodium</taxon>
        <taxon>Plasmodium (Haemamoeba)</taxon>
    </lineage>
</organism>
<comment type="caution">
    <text evidence="2">The sequence shown here is derived from an EMBL/GenBank/DDBJ whole genome shotgun (WGS) entry which is preliminary data.</text>
</comment>
<feature type="transmembrane region" description="Helical" evidence="1">
    <location>
        <begin position="395"/>
        <end position="413"/>
    </location>
</feature>
<feature type="transmembrane region" description="Helical" evidence="1">
    <location>
        <begin position="548"/>
        <end position="578"/>
    </location>
</feature>
<dbReference type="EMBL" id="CVMV01000022">
    <property type="protein sequence ID" value="CRG94351.1"/>
    <property type="molecule type" value="Genomic_DNA"/>
</dbReference>
<feature type="transmembrane region" description="Helical" evidence="1">
    <location>
        <begin position="72"/>
        <end position="92"/>
    </location>
</feature>
<feature type="transmembrane region" description="Helical" evidence="1">
    <location>
        <begin position="9"/>
        <end position="30"/>
    </location>
</feature>
<dbReference type="OrthoDB" id="377342at2759"/>
<dbReference type="GeneID" id="39732585"/>
<feature type="transmembrane region" description="Helical" evidence="1">
    <location>
        <begin position="434"/>
        <end position="463"/>
    </location>
</feature>
<keyword evidence="1" id="KW-0812">Transmembrane</keyword>
<evidence type="ECO:0000313" key="2">
    <source>
        <dbReference type="EMBL" id="CRG94351.1"/>
    </source>
</evidence>
<protein>
    <submittedName>
        <fullName evidence="2">Uncharacterized protein</fullName>
    </submittedName>
</protein>
<sequence length="1050" mass="123429">MIIFKNSKSYLLVICLFLSFVLFYISYFFFINGVFNPAVRIIFLGSQISDINEVYENSIIESIGTLFLKKSYFNMSILLIFSIIIPILKFIMVSDNLYSFIKLHNLKANHKEENDIKLINIINENNLLILKKFSILSSISRFQFVDVLISFFIVSSLNFYLLNAEFLIGGYHYINYCILSTLSSFLLLTFTSIKIQLYKKENIKVYPLLSEKHLNLNCSNSILCNTKVDCCNEINKISNDNDNHAYILDDKNRSNLENEKNEENLTNENIAEDKYLKNVNPSNNENARNTSMEEISYTLNEFNNIDRNISENEKNQNQLLCYNKLQNLSNINYISKIIKNNDAYIYLKKKKFNSLLKSNCDVNTFNIIKFLYALFLFFYLYCCIYLIIIERSNIFGIYINLSYFNFNIDGILIDFIDMLNTLKIKVPKNYICPFFVILPFIFPVLSGISFFLSASFINIYYIIFSNYYRKVLAINNELVFDPEIGENQKVTVSERYNYLYIKKEIEKNDKLSNTSDDLSSPNSSTYLSSKSEDINTNFIYGKFLNFCFFLSVFFCYVASFILHFSLGEIITISILTFYQVVKHTNNMNITILFKSNKVMFCKFLIFLIHGIICFSLYLYVRQWKIYINRLRKTKKKILLFEKNRYSEIVDLNIQKSENCDIPIYSLFFKSLYRRKIYSVSIKKQKEEKNFACMRIIDNNEISEMYQNTTVDNEEYEDLDLIDNKEDSFIKNRKDNTFSTNLSDNYEIIDCLQNNKKSSVDNVKNENFMYFKSIIPIKSILLSNLEKKRKKRKLDSLTKILTLLHLLLFIFILLMSLMAFIKKEKVFKFKIFSTNKKLNDFFKSSKFHSLMPTSIGKCKNKDYVAKLPCFNVGIIFHEEKTFYHATLFYLEDINSLNIKNLNFYYENKVYYLVIDGYFKHISGPVFLKLCLGSNFCPVSTNSSLLGNMSSFSITISAKCNDKKPPNYISKLFIEDLKITKIELVKDASIVNNIDIKLKNIQKLVQNKVNSMLAKKKKFIKWRNRKYNLEGFINYLITKNVLSSFSCEPLYD</sequence>
<keyword evidence="1" id="KW-0472">Membrane</keyword>